<dbReference type="Proteomes" id="UP000177354">
    <property type="component" value="Unassembled WGS sequence"/>
</dbReference>
<dbReference type="NCBIfam" id="TIGR01764">
    <property type="entry name" value="excise"/>
    <property type="match status" value="1"/>
</dbReference>
<dbReference type="InterPro" id="IPR009061">
    <property type="entry name" value="DNA-bd_dom_put_sf"/>
</dbReference>
<protein>
    <recommendedName>
        <fullName evidence="1">Helix-turn-helix domain-containing protein</fullName>
    </recommendedName>
</protein>
<dbReference type="GO" id="GO:0003677">
    <property type="term" value="F:DNA binding"/>
    <property type="evidence" value="ECO:0007669"/>
    <property type="project" value="InterPro"/>
</dbReference>
<evidence type="ECO:0000313" key="3">
    <source>
        <dbReference type="Proteomes" id="UP000177354"/>
    </source>
</evidence>
<organism evidence="2 3">
    <name type="scientific">Candidatus Gottesmanbacteria bacterium RIFCSPHIGHO2_01_FULL_40_15</name>
    <dbReference type="NCBI Taxonomy" id="1798376"/>
    <lineage>
        <taxon>Bacteria</taxon>
        <taxon>Candidatus Gottesmaniibacteriota</taxon>
    </lineage>
</organism>
<evidence type="ECO:0000259" key="1">
    <source>
        <dbReference type="Pfam" id="PF12728"/>
    </source>
</evidence>
<gene>
    <name evidence="2" type="ORF">A2777_02385</name>
</gene>
<dbReference type="SUPFAM" id="SSF46955">
    <property type="entry name" value="Putative DNA-binding domain"/>
    <property type="match status" value="1"/>
</dbReference>
<sequence>MRNNDEDFFTVNKASEFLGISVKTVRRWAQQGKLRGIKIGSRGDWRFTKYQLLKLVKKSA</sequence>
<dbReference type="InterPro" id="IPR010093">
    <property type="entry name" value="SinI_DNA-bd"/>
</dbReference>
<reference evidence="2 3" key="1">
    <citation type="journal article" date="2016" name="Nat. Commun.">
        <title>Thousands of microbial genomes shed light on interconnected biogeochemical processes in an aquifer system.</title>
        <authorList>
            <person name="Anantharaman K."/>
            <person name="Brown C.T."/>
            <person name="Hug L.A."/>
            <person name="Sharon I."/>
            <person name="Castelle C.J."/>
            <person name="Probst A.J."/>
            <person name="Thomas B.C."/>
            <person name="Singh A."/>
            <person name="Wilkins M.J."/>
            <person name="Karaoz U."/>
            <person name="Brodie E.L."/>
            <person name="Williams K.H."/>
            <person name="Hubbard S.S."/>
            <person name="Banfield J.F."/>
        </authorList>
    </citation>
    <scope>NUCLEOTIDE SEQUENCE [LARGE SCALE GENOMIC DNA]</scope>
</reference>
<dbReference type="AlphaFoldDB" id="A0A1F5Z6Z9"/>
<dbReference type="EMBL" id="MFJF01000005">
    <property type="protein sequence ID" value="OGG08210.1"/>
    <property type="molecule type" value="Genomic_DNA"/>
</dbReference>
<name>A0A1F5Z6Z9_9BACT</name>
<accession>A0A1F5Z6Z9</accession>
<feature type="domain" description="Helix-turn-helix" evidence="1">
    <location>
        <begin position="8"/>
        <end position="58"/>
    </location>
</feature>
<comment type="caution">
    <text evidence="2">The sequence shown here is derived from an EMBL/GenBank/DDBJ whole genome shotgun (WGS) entry which is preliminary data.</text>
</comment>
<dbReference type="InterPro" id="IPR041657">
    <property type="entry name" value="HTH_17"/>
</dbReference>
<evidence type="ECO:0000313" key="2">
    <source>
        <dbReference type="EMBL" id="OGG08210.1"/>
    </source>
</evidence>
<dbReference type="Pfam" id="PF12728">
    <property type="entry name" value="HTH_17"/>
    <property type="match status" value="1"/>
</dbReference>
<proteinExistence type="predicted"/>
<dbReference type="Gene3D" id="1.10.1660.10">
    <property type="match status" value="1"/>
</dbReference>